<feature type="domain" description="Arabidopsis retrotransposon Orf1 C-terminal" evidence="2">
    <location>
        <begin position="1"/>
        <end position="69"/>
    </location>
</feature>
<evidence type="ECO:0000259" key="2">
    <source>
        <dbReference type="Pfam" id="PF03078"/>
    </source>
</evidence>
<comment type="caution">
    <text evidence="3">The sequence shown here is derived from an EMBL/GenBank/DDBJ whole genome shotgun (WGS) entry which is preliminary data.</text>
</comment>
<organism evidence="3 4">
    <name type="scientific">Microthlaspi erraticum</name>
    <dbReference type="NCBI Taxonomy" id="1685480"/>
    <lineage>
        <taxon>Eukaryota</taxon>
        <taxon>Viridiplantae</taxon>
        <taxon>Streptophyta</taxon>
        <taxon>Embryophyta</taxon>
        <taxon>Tracheophyta</taxon>
        <taxon>Spermatophyta</taxon>
        <taxon>Magnoliopsida</taxon>
        <taxon>eudicotyledons</taxon>
        <taxon>Gunneridae</taxon>
        <taxon>Pentapetalae</taxon>
        <taxon>rosids</taxon>
        <taxon>malvids</taxon>
        <taxon>Brassicales</taxon>
        <taxon>Brassicaceae</taxon>
        <taxon>Coluteocarpeae</taxon>
        <taxon>Microthlaspi</taxon>
    </lineage>
</organism>
<name>A0A6D2JVK8_9BRAS</name>
<dbReference type="OrthoDB" id="1750933at2759"/>
<keyword evidence="4" id="KW-1185">Reference proteome</keyword>
<dbReference type="AlphaFoldDB" id="A0A6D2JVK8"/>
<evidence type="ECO:0000313" key="4">
    <source>
        <dbReference type="Proteomes" id="UP000467841"/>
    </source>
</evidence>
<dbReference type="Pfam" id="PF03078">
    <property type="entry name" value="ATHILA"/>
    <property type="match status" value="1"/>
</dbReference>
<sequence>MESYKELTCELLASMRYHEYDELDRADLDQGWGWITFLAKGERKIITFRQLEIFFGFTYGEGTHWDIKRMSSNKATGTINEGEVKLLDMGIKPIISRTRDERSSEEIEHTQETSCPSSINYSPTAPQPIALDFNKEGG</sequence>
<evidence type="ECO:0000313" key="3">
    <source>
        <dbReference type="EMBL" id="CAA7045006.1"/>
    </source>
</evidence>
<accession>A0A6D2JVK8</accession>
<gene>
    <name evidence="3" type="ORF">MERR_LOCUS32241</name>
</gene>
<reference evidence="3" key="1">
    <citation type="submission" date="2020-01" db="EMBL/GenBank/DDBJ databases">
        <authorList>
            <person name="Mishra B."/>
        </authorList>
    </citation>
    <scope>NUCLEOTIDE SEQUENCE [LARGE SCALE GENOMIC DNA]</scope>
</reference>
<feature type="compositionally biased region" description="Basic and acidic residues" evidence="1">
    <location>
        <begin position="97"/>
        <end position="111"/>
    </location>
</feature>
<feature type="region of interest" description="Disordered" evidence="1">
    <location>
        <begin position="96"/>
        <end position="138"/>
    </location>
</feature>
<evidence type="ECO:0000256" key="1">
    <source>
        <dbReference type="SAM" id="MobiDB-lite"/>
    </source>
</evidence>
<feature type="compositionally biased region" description="Polar residues" evidence="1">
    <location>
        <begin position="112"/>
        <end position="124"/>
    </location>
</feature>
<protein>
    <recommendedName>
        <fullName evidence="2">Arabidopsis retrotransposon Orf1 C-terminal domain-containing protein</fullName>
    </recommendedName>
</protein>
<dbReference type="Proteomes" id="UP000467841">
    <property type="component" value="Unassembled WGS sequence"/>
</dbReference>
<dbReference type="EMBL" id="CACVBM020001312">
    <property type="protein sequence ID" value="CAA7045006.1"/>
    <property type="molecule type" value="Genomic_DNA"/>
</dbReference>
<dbReference type="InterPro" id="IPR004312">
    <property type="entry name" value="ATHILA_Orf1_C"/>
</dbReference>
<proteinExistence type="predicted"/>